<keyword evidence="3" id="KW-1185">Reference proteome</keyword>
<reference evidence="2 3" key="1">
    <citation type="submission" date="2018-06" db="EMBL/GenBank/DDBJ databases">
        <title>Echinicola strongylocentroti sp. nov., isolated from a sea urchin Strongylocentrotus intermedius.</title>
        <authorList>
            <person name="Bae S.S."/>
        </authorList>
    </citation>
    <scope>NUCLEOTIDE SEQUENCE [LARGE SCALE GENOMIC DNA]</scope>
    <source>
        <strain evidence="2 3">MEBiC08714</strain>
    </source>
</reference>
<name>A0A2Z4IEF8_9BACT</name>
<feature type="chain" id="PRO_5016292543" evidence="1">
    <location>
        <begin position="24"/>
        <end position="244"/>
    </location>
</feature>
<evidence type="ECO:0000313" key="3">
    <source>
        <dbReference type="Proteomes" id="UP000248688"/>
    </source>
</evidence>
<protein>
    <submittedName>
        <fullName evidence="2">Uncharacterized protein</fullName>
    </submittedName>
</protein>
<accession>A0A2Z4IEF8</accession>
<dbReference type="OrthoDB" id="655382at2"/>
<feature type="signal peptide" evidence="1">
    <location>
        <begin position="1"/>
        <end position="23"/>
    </location>
</feature>
<proteinExistence type="predicted"/>
<evidence type="ECO:0000313" key="2">
    <source>
        <dbReference type="EMBL" id="AWW29235.1"/>
    </source>
</evidence>
<evidence type="ECO:0000256" key="1">
    <source>
        <dbReference type="SAM" id="SignalP"/>
    </source>
</evidence>
<organism evidence="2 3">
    <name type="scientific">Echinicola strongylocentroti</name>
    <dbReference type="NCBI Taxonomy" id="1795355"/>
    <lineage>
        <taxon>Bacteria</taxon>
        <taxon>Pseudomonadati</taxon>
        <taxon>Bacteroidota</taxon>
        <taxon>Cytophagia</taxon>
        <taxon>Cytophagales</taxon>
        <taxon>Cyclobacteriaceae</taxon>
        <taxon>Echinicola</taxon>
    </lineage>
</organism>
<gene>
    <name evidence="2" type="ORF">DN752_03250</name>
</gene>
<dbReference type="KEGG" id="est:DN752_03250"/>
<dbReference type="Proteomes" id="UP000248688">
    <property type="component" value="Chromosome"/>
</dbReference>
<sequence>MINYFYLGTTALFFLFICFSGHAQDVPTENPLLLQAYKSKIPHPQETSTGGQYEVGSLFYVDGTPFLVSSEFGAGQVTINGERFDQVLLNFDVVRDQLITYHPRHYQQLILDHRKVQAFQLKGDRKFIQVKENPGYPWHYNGYYEVLWDDGITILSKHYKEEEIKKDPISSNKSFEFEIHEDFFVKTPQGYHRIKRKKDIEEAMGIPKKQVKKLMRSEGLRFKKQLREVLIALGAFYSSQTSNN</sequence>
<dbReference type="RefSeq" id="WP_112782651.1">
    <property type="nucleotide sequence ID" value="NZ_CP030041.1"/>
</dbReference>
<keyword evidence="1" id="KW-0732">Signal</keyword>
<dbReference type="EMBL" id="CP030041">
    <property type="protein sequence ID" value="AWW29235.1"/>
    <property type="molecule type" value="Genomic_DNA"/>
</dbReference>
<dbReference type="AlphaFoldDB" id="A0A2Z4IEF8"/>